<accession>A0A1G1WQI6</accession>
<evidence type="ECO:0000256" key="4">
    <source>
        <dbReference type="ARBA" id="ARBA00023065"/>
    </source>
</evidence>
<evidence type="ECO:0000256" key="3">
    <source>
        <dbReference type="ARBA" id="ARBA00022781"/>
    </source>
</evidence>
<dbReference type="PRINTS" id="PR00125">
    <property type="entry name" value="ATPASEDELTA"/>
</dbReference>
<keyword evidence="6" id="KW-0066">ATP synthesis</keyword>
<keyword evidence="3" id="KW-0375">Hydrogen ion transport</keyword>
<dbReference type="AlphaFoldDB" id="A0A1G1WQI6"/>
<protein>
    <submittedName>
        <fullName evidence="7">Uncharacterized protein</fullName>
    </submittedName>
</protein>
<sequence length="130" mass="14675">MVSRSKMLKISNKLVDMSLDKAGNLSESRVVSISNALKSLGEVERFTILKAFYLALVKRVQSRVMRLESVLEVNAHIQETLKKLISKSRPVEKVVNVINPNLLGGIRIKVDDLVFDTSLRTKIDGLERRQ</sequence>
<evidence type="ECO:0000256" key="2">
    <source>
        <dbReference type="ARBA" id="ARBA00022448"/>
    </source>
</evidence>
<evidence type="ECO:0000256" key="6">
    <source>
        <dbReference type="ARBA" id="ARBA00023310"/>
    </source>
</evidence>
<dbReference type="GO" id="GO:0046933">
    <property type="term" value="F:proton-transporting ATP synthase activity, rotational mechanism"/>
    <property type="evidence" value="ECO:0007669"/>
    <property type="project" value="InterPro"/>
</dbReference>
<dbReference type="EMBL" id="MHCX01000011">
    <property type="protein sequence ID" value="OGY29944.1"/>
    <property type="molecule type" value="Genomic_DNA"/>
</dbReference>
<dbReference type="GO" id="GO:0016020">
    <property type="term" value="C:membrane"/>
    <property type="evidence" value="ECO:0007669"/>
    <property type="project" value="UniProtKB-SubCell"/>
</dbReference>
<dbReference type="InterPro" id="IPR000711">
    <property type="entry name" value="ATPase_OSCP/dsu"/>
</dbReference>
<evidence type="ECO:0000313" key="7">
    <source>
        <dbReference type="EMBL" id="OGY29944.1"/>
    </source>
</evidence>
<evidence type="ECO:0000256" key="5">
    <source>
        <dbReference type="ARBA" id="ARBA00023136"/>
    </source>
</evidence>
<comment type="subcellular location">
    <subcellularLocation>
        <location evidence="1">Membrane</location>
    </subcellularLocation>
</comment>
<gene>
    <name evidence="7" type="ORF">A3J50_01910</name>
</gene>
<proteinExistence type="predicted"/>
<dbReference type="Pfam" id="PF00213">
    <property type="entry name" value="OSCP"/>
    <property type="match status" value="1"/>
</dbReference>
<evidence type="ECO:0000313" key="8">
    <source>
        <dbReference type="Proteomes" id="UP000177821"/>
    </source>
</evidence>
<evidence type="ECO:0000256" key="1">
    <source>
        <dbReference type="ARBA" id="ARBA00004370"/>
    </source>
</evidence>
<comment type="caution">
    <text evidence="7">The sequence shown here is derived from an EMBL/GenBank/DDBJ whole genome shotgun (WGS) entry which is preliminary data.</text>
</comment>
<keyword evidence="2" id="KW-0813">Transport</keyword>
<keyword evidence="5" id="KW-0472">Membrane</keyword>
<dbReference type="Proteomes" id="UP000177821">
    <property type="component" value="Unassembled WGS sequence"/>
</dbReference>
<name>A0A1G1WQI6_9BACT</name>
<organism evidence="7 8">
    <name type="scientific">Candidatus Woykebacteria bacterium RIFCSPHIGHO2_02_FULL_43_16b</name>
    <dbReference type="NCBI Taxonomy" id="1802601"/>
    <lineage>
        <taxon>Bacteria</taxon>
        <taxon>Candidatus Woykeibacteriota</taxon>
    </lineage>
</organism>
<keyword evidence="4" id="KW-0406">Ion transport</keyword>
<reference evidence="7 8" key="1">
    <citation type="journal article" date="2016" name="Nat. Commun.">
        <title>Thousands of microbial genomes shed light on interconnected biogeochemical processes in an aquifer system.</title>
        <authorList>
            <person name="Anantharaman K."/>
            <person name="Brown C.T."/>
            <person name="Hug L.A."/>
            <person name="Sharon I."/>
            <person name="Castelle C.J."/>
            <person name="Probst A.J."/>
            <person name="Thomas B.C."/>
            <person name="Singh A."/>
            <person name="Wilkins M.J."/>
            <person name="Karaoz U."/>
            <person name="Brodie E.L."/>
            <person name="Williams K.H."/>
            <person name="Hubbard S.S."/>
            <person name="Banfield J.F."/>
        </authorList>
    </citation>
    <scope>NUCLEOTIDE SEQUENCE [LARGE SCALE GENOMIC DNA]</scope>
</reference>